<evidence type="ECO:0000256" key="2">
    <source>
        <dbReference type="ARBA" id="ARBA00022723"/>
    </source>
</evidence>
<evidence type="ECO:0000256" key="1">
    <source>
        <dbReference type="ARBA" id="ARBA00022617"/>
    </source>
</evidence>
<organism evidence="7 8">
    <name type="scientific">Neobacillus ginsengisoli</name>
    <dbReference type="NCBI Taxonomy" id="904295"/>
    <lineage>
        <taxon>Bacteria</taxon>
        <taxon>Bacillati</taxon>
        <taxon>Bacillota</taxon>
        <taxon>Bacilli</taxon>
        <taxon>Bacillales</taxon>
        <taxon>Bacillaceae</taxon>
        <taxon>Neobacillus</taxon>
    </lineage>
</organism>
<evidence type="ECO:0000256" key="3">
    <source>
        <dbReference type="ARBA" id="ARBA00023004"/>
    </source>
</evidence>
<keyword evidence="1 4" id="KW-0349">Heme</keyword>
<dbReference type="Pfam" id="PF13442">
    <property type="entry name" value="Cytochrome_CBB3"/>
    <property type="match status" value="1"/>
</dbReference>
<accession>A0ABT9XWI4</accession>
<evidence type="ECO:0000313" key="8">
    <source>
        <dbReference type="Proteomes" id="UP001224122"/>
    </source>
</evidence>
<name>A0ABT9XWI4_9BACI</name>
<dbReference type="SUPFAM" id="SSF46626">
    <property type="entry name" value="Cytochrome c"/>
    <property type="match status" value="1"/>
</dbReference>
<dbReference type="PROSITE" id="PS51257">
    <property type="entry name" value="PROKAR_LIPOPROTEIN"/>
    <property type="match status" value="1"/>
</dbReference>
<feature type="chain" id="PRO_5045802681" evidence="5">
    <location>
        <begin position="20"/>
        <end position="113"/>
    </location>
</feature>
<evidence type="ECO:0000256" key="5">
    <source>
        <dbReference type="SAM" id="SignalP"/>
    </source>
</evidence>
<dbReference type="PROSITE" id="PS51007">
    <property type="entry name" value="CYTC"/>
    <property type="match status" value="1"/>
</dbReference>
<dbReference type="EMBL" id="JAUSTW010000005">
    <property type="protein sequence ID" value="MDQ0199926.1"/>
    <property type="molecule type" value="Genomic_DNA"/>
</dbReference>
<reference evidence="7 8" key="1">
    <citation type="submission" date="2023-07" db="EMBL/GenBank/DDBJ databases">
        <title>Genomic Encyclopedia of Type Strains, Phase IV (KMG-IV): sequencing the most valuable type-strain genomes for metagenomic binning, comparative biology and taxonomic classification.</title>
        <authorList>
            <person name="Goeker M."/>
        </authorList>
    </citation>
    <scope>NUCLEOTIDE SEQUENCE [LARGE SCALE GENOMIC DNA]</scope>
    <source>
        <strain evidence="7 8">DSM 27594</strain>
    </source>
</reference>
<feature type="signal peptide" evidence="5">
    <location>
        <begin position="1"/>
        <end position="19"/>
    </location>
</feature>
<dbReference type="Gene3D" id="1.10.760.10">
    <property type="entry name" value="Cytochrome c-like domain"/>
    <property type="match status" value="1"/>
</dbReference>
<feature type="domain" description="Cytochrome c" evidence="6">
    <location>
        <begin position="36"/>
        <end position="112"/>
    </location>
</feature>
<keyword evidence="2 4" id="KW-0479">Metal-binding</keyword>
<dbReference type="Proteomes" id="UP001224122">
    <property type="component" value="Unassembled WGS sequence"/>
</dbReference>
<dbReference type="RefSeq" id="WP_307409318.1">
    <property type="nucleotide sequence ID" value="NZ_JAUSTW010000005.1"/>
</dbReference>
<keyword evidence="5" id="KW-0732">Signal</keyword>
<proteinExistence type="predicted"/>
<evidence type="ECO:0000313" key="7">
    <source>
        <dbReference type="EMBL" id="MDQ0199926.1"/>
    </source>
</evidence>
<evidence type="ECO:0000259" key="6">
    <source>
        <dbReference type="PROSITE" id="PS51007"/>
    </source>
</evidence>
<gene>
    <name evidence="7" type="ORF">J2S10_003109</name>
</gene>
<protein>
    <submittedName>
        <fullName evidence="7">Cytochrome c5</fullName>
    </submittedName>
</protein>
<keyword evidence="8" id="KW-1185">Reference proteome</keyword>
<dbReference type="InterPro" id="IPR036909">
    <property type="entry name" value="Cyt_c-like_dom_sf"/>
</dbReference>
<evidence type="ECO:0000256" key="4">
    <source>
        <dbReference type="PROSITE-ProRule" id="PRU00433"/>
    </source>
</evidence>
<comment type="caution">
    <text evidence="7">The sequence shown here is derived from an EMBL/GenBank/DDBJ whole genome shotgun (WGS) entry which is preliminary data.</text>
</comment>
<keyword evidence="3 4" id="KW-0408">Iron</keyword>
<sequence>MKKHVVFIFLILLIGLISACSNDESANTIAGNDKSSRAITENDVFQKSCITCHSSGDINGGEIKLDSVKIHDDFKDKSSLYNFVSNNMPKSAPGSLSKEEYQAVVNYLWGQKK</sequence>
<dbReference type="InterPro" id="IPR009056">
    <property type="entry name" value="Cyt_c-like_dom"/>
</dbReference>